<dbReference type="InterPro" id="IPR014189">
    <property type="entry name" value="Quinone_OxRdtase_PIG3"/>
</dbReference>
<dbReference type="CDD" id="cd05276">
    <property type="entry name" value="p53_inducible_oxidoreductase"/>
    <property type="match status" value="1"/>
</dbReference>
<protein>
    <submittedName>
        <fullName evidence="4">NAD(P)H-quinone oxidoreductase</fullName>
    </submittedName>
</protein>
<dbReference type="InterPro" id="IPR011032">
    <property type="entry name" value="GroES-like_sf"/>
</dbReference>
<dbReference type="InterPro" id="IPR013154">
    <property type="entry name" value="ADH-like_N"/>
</dbReference>
<dbReference type="PANTHER" id="PTHR48106">
    <property type="entry name" value="QUINONE OXIDOREDUCTASE PIG3-RELATED"/>
    <property type="match status" value="1"/>
</dbReference>
<feature type="domain" description="Enoyl reductase (ER)" evidence="3">
    <location>
        <begin position="10"/>
        <end position="320"/>
    </location>
</feature>
<evidence type="ECO:0000256" key="1">
    <source>
        <dbReference type="ARBA" id="ARBA00022857"/>
    </source>
</evidence>
<dbReference type="NCBIfam" id="TIGR02824">
    <property type="entry name" value="quinone_pig3"/>
    <property type="match status" value="1"/>
</dbReference>
<name>A0ABT7DZ36_9NEIS</name>
<dbReference type="InterPro" id="IPR020843">
    <property type="entry name" value="ER"/>
</dbReference>
<keyword evidence="1" id="KW-0521">NADP</keyword>
<dbReference type="EMBL" id="JARRAF010000017">
    <property type="protein sequence ID" value="MDK2125326.1"/>
    <property type="molecule type" value="Genomic_DNA"/>
</dbReference>
<dbReference type="RefSeq" id="WP_284101635.1">
    <property type="nucleotide sequence ID" value="NZ_JARRAF010000017.1"/>
</dbReference>
<dbReference type="SMART" id="SM00829">
    <property type="entry name" value="PKS_ER"/>
    <property type="match status" value="1"/>
</dbReference>
<dbReference type="PANTHER" id="PTHR48106:SF18">
    <property type="entry name" value="QUINONE OXIDOREDUCTASE PIG3"/>
    <property type="match status" value="1"/>
</dbReference>
<evidence type="ECO:0000256" key="2">
    <source>
        <dbReference type="ARBA" id="ARBA00023002"/>
    </source>
</evidence>
<gene>
    <name evidence="4" type="ORF">PZA18_14815</name>
</gene>
<organism evidence="4 5">
    <name type="scientific">Parachitinimonas caeni</name>
    <dbReference type="NCBI Taxonomy" id="3031301"/>
    <lineage>
        <taxon>Bacteria</taxon>
        <taxon>Pseudomonadati</taxon>
        <taxon>Pseudomonadota</taxon>
        <taxon>Betaproteobacteria</taxon>
        <taxon>Neisseriales</taxon>
        <taxon>Chitinibacteraceae</taxon>
        <taxon>Parachitinimonas</taxon>
    </lineage>
</organism>
<dbReference type="Gene3D" id="3.40.50.720">
    <property type="entry name" value="NAD(P)-binding Rossmann-like Domain"/>
    <property type="match status" value="1"/>
</dbReference>
<dbReference type="Proteomes" id="UP001172778">
    <property type="component" value="Unassembled WGS sequence"/>
</dbReference>
<dbReference type="InterPro" id="IPR036291">
    <property type="entry name" value="NAD(P)-bd_dom_sf"/>
</dbReference>
<sequence length="338" mass="35282">MQAIIQTAPGNASTLQLGRIEMPTVGASQLLIRSHAAGVNRADIVQREGRYPAPAGASPILGLETAGEVVAIGTDVTGFAPGDPVFGLVAGGAYAEYVLLDADLALRKPDALSWAEAASLPEAWMTAWFNLVEHGELRAGQAVLIHAGASGVGSAAIQLARRLGATIFATAGSEAKCAHCRELGADLAIDYTQQDFAGAVKAAGGVDLILDCIGADYLDRNLAALRPDGRLINIGLMGGSSASLNLGLVLVKRLRLQGSTLRSQPLAVKARLTAALREQILPGILRGELRLTLDRTFDWTAAAAAHTHLEANRNLGKVVLTFPPAVAQTEVQQNNPQE</sequence>
<accession>A0ABT7DZ36</accession>
<dbReference type="Gene3D" id="3.90.180.10">
    <property type="entry name" value="Medium-chain alcohol dehydrogenases, catalytic domain"/>
    <property type="match status" value="1"/>
</dbReference>
<dbReference type="InterPro" id="IPR013149">
    <property type="entry name" value="ADH-like_C"/>
</dbReference>
<keyword evidence="5" id="KW-1185">Reference proteome</keyword>
<evidence type="ECO:0000313" key="5">
    <source>
        <dbReference type="Proteomes" id="UP001172778"/>
    </source>
</evidence>
<dbReference type="Pfam" id="PF08240">
    <property type="entry name" value="ADH_N"/>
    <property type="match status" value="1"/>
</dbReference>
<reference evidence="4" key="1">
    <citation type="submission" date="2023-03" db="EMBL/GenBank/DDBJ databases">
        <title>Chitinimonas shenzhenensis gen. nov., sp. nov., a novel member of family Burkholderiaceae isolated from activated sludge collected in Shen Zhen, China.</title>
        <authorList>
            <person name="Wang X."/>
        </authorList>
    </citation>
    <scope>NUCLEOTIDE SEQUENCE</scope>
    <source>
        <strain evidence="4">DQS-5</strain>
    </source>
</reference>
<dbReference type="SUPFAM" id="SSF50129">
    <property type="entry name" value="GroES-like"/>
    <property type="match status" value="1"/>
</dbReference>
<keyword evidence="2" id="KW-0560">Oxidoreductase</keyword>
<proteinExistence type="predicted"/>
<dbReference type="SUPFAM" id="SSF51735">
    <property type="entry name" value="NAD(P)-binding Rossmann-fold domains"/>
    <property type="match status" value="1"/>
</dbReference>
<evidence type="ECO:0000259" key="3">
    <source>
        <dbReference type="SMART" id="SM00829"/>
    </source>
</evidence>
<comment type="caution">
    <text evidence="4">The sequence shown here is derived from an EMBL/GenBank/DDBJ whole genome shotgun (WGS) entry which is preliminary data.</text>
</comment>
<dbReference type="Pfam" id="PF00107">
    <property type="entry name" value="ADH_zinc_N"/>
    <property type="match status" value="1"/>
</dbReference>
<evidence type="ECO:0000313" key="4">
    <source>
        <dbReference type="EMBL" id="MDK2125326.1"/>
    </source>
</evidence>